<dbReference type="PANTHER" id="PTHR42932:SF1">
    <property type="entry name" value="GENERAL STRESS PROTEIN 20U"/>
    <property type="match status" value="1"/>
</dbReference>
<dbReference type="InterPro" id="IPR008331">
    <property type="entry name" value="Ferritin_DPS_dom"/>
</dbReference>
<dbReference type="CDD" id="cd01043">
    <property type="entry name" value="DPS"/>
    <property type="match status" value="1"/>
</dbReference>
<dbReference type="InterPro" id="IPR054862">
    <property type="entry name" value="DNA_prot_starvation"/>
</dbReference>
<organism evidence="4 5">
    <name type="scientific">Brevibacillus fulvus</name>
    <dbReference type="NCBI Taxonomy" id="1125967"/>
    <lineage>
        <taxon>Bacteria</taxon>
        <taxon>Bacillati</taxon>
        <taxon>Bacillota</taxon>
        <taxon>Bacilli</taxon>
        <taxon>Bacillales</taxon>
        <taxon>Paenibacillaceae</taxon>
        <taxon>Brevibacillus</taxon>
    </lineage>
</organism>
<dbReference type="RefSeq" id="WP_204516211.1">
    <property type="nucleotide sequence ID" value="NZ_BAABIN010000009.1"/>
</dbReference>
<protein>
    <submittedName>
        <fullName evidence="4">DNA-binding ferritin-like protein</fullName>
    </submittedName>
</protein>
<dbReference type="PIRSF" id="PIRSF005900">
    <property type="entry name" value="Dps"/>
    <property type="match status" value="1"/>
</dbReference>
<gene>
    <name evidence="4" type="ORF">JOD01_000032</name>
</gene>
<evidence type="ECO:0000313" key="5">
    <source>
        <dbReference type="Proteomes" id="UP000717624"/>
    </source>
</evidence>
<dbReference type="NCBIfam" id="NF041388">
    <property type="entry name" value="DNAstvprot_Halo"/>
    <property type="match status" value="1"/>
</dbReference>
<evidence type="ECO:0000256" key="1">
    <source>
        <dbReference type="ARBA" id="ARBA00009497"/>
    </source>
</evidence>
<dbReference type="Gene3D" id="1.20.1260.10">
    <property type="match status" value="1"/>
</dbReference>
<feature type="domain" description="Ferritin/DPS" evidence="3">
    <location>
        <begin position="34"/>
        <end position="174"/>
    </location>
</feature>
<comment type="similarity">
    <text evidence="1 2">Belongs to the Dps family.</text>
</comment>
<reference evidence="4" key="1">
    <citation type="submission" date="2021-01" db="EMBL/GenBank/DDBJ databases">
        <title>Genomic Encyclopedia of Type Strains, Phase IV (KMG-IV): sequencing the most valuable type-strain genomes for metagenomic binning, comparative biology and taxonomic classification.</title>
        <authorList>
            <person name="Goeker M."/>
        </authorList>
    </citation>
    <scope>NUCLEOTIDE SEQUENCE</scope>
    <source>
        <strain evidence="4">DSM 25523</strain>
    </source>
</reference>
<name>A0A938XUY7_9BACL</name>
<evidence type="ECO:0000313" key="4">
    <source>
        <dbReference type="EMBL" id="MBM7588446.1"/>
    </source>
</evidence>
<dbReference type="InterPro" id="IPR012347">
    <property type="entry name" value="Ferritin-like"/>
</dbReference>
<evidence type="ECO:0000256" key="2">
    <source>
        <dbReference type="RuleBase" id="RU003875"/>
    </source>
</evidence>
<dbReference type="PRINTS" id="PR01346">
    <property type="entry name" value="HELNAPAPROT"/>
</dbReference>
<dbReference type="PANTHER" id="PTHR42932">
    <property type="entry name" value="GENERAL STRESS PROTEIN 20U"/>
    <property type="match status" value="1"/>
</dbReference>
<dbReference type="EMBL" id="JAFBEB010000001">
    <property type="protein sequence ID" value="MBM7588446.1"/>
    <property type="molecule type" value="Genomic_DNA"/>
</dbReference>
<dbReference type="PROSITE" id="PS00818">
    <property type="entry name" value="DPS_1"/>
    <property type="match status" value="1"/>
</dbReference>
<sequence>MLGTQTYQGMLHKIGEVKENPIRFDTMQAKQVSDALNPLLASIYTLYHQIKKHHWVVEGPQFRDLHQMLDEFAARLLKLADDLAERITVLAAYPISSPRKQQELCVFPVEEEGVFDLRFMLQNDLQAYQEIIVRYRDVIRLVANTGDFGSEHLLKAQLEQLEFDAHHLEHVLEADTLTRR</sequence>
<dbReference type="GO" id="GO:0008199">
    <property type="term" value="F:ferric iron binding"/>
    <property type="evidence" value="ECO:0007669"/>
    <property type="project" value="InterPro"/>
</dbReference>
<dbReference type="GO" id="GO:0016722">
    <property type="term" value="F:oxidoreductase activity, acting on metal ions"/>
    <property type="evidence" value="ECO:0007669"/>
    <property type="project" value="InterPro"/>
</dbReference>
<dbReference type="SUPFAM" id="SSF47240">
    <property type="entry name" value="Ferritin-like"/>
    <property type="match status" value="1"/>
</dbReference>
<dbReference type="InterPro" id="IPR023188">
    <property type="entry name" value="DPS_DNA-bd_CS"/>
</dbReference>
<evidence type="ECO:0000259" key="3">
    <source>
        <dbReference type="Pfam" id="PF00210"/>
    </source>
</evidence>
<proteinExistence type="inferred from homology"/>
<dbReference type="InterPro" id="IPR002177">
    <property type="entry name" value="DPS_DNA-bd"/>
</dbReference>
<keyword evidence="4" id="KW-0238">DNA-binding</keyword>
<accession>A0A938XUY7</accession>
<dbReference type="GO" id="GO:0003677">
    <property type="term" value="F:DNA binding"/>
    <property type="evidence" value="ECO:0007669"/>
    <property type="project" value="UniProtKB-KW"/>
</dbReference>
<dbReference type="AlphaFoldDB" id="A0A938XUY7"/>
<dbReference type="Pfam" id="PF00210">
    <property type="entry name" value="Ferritin"/>
    <property type="match status" value="1"/>
</dbReference>
<dbReference type="InterPro" id="IPR009078">
    <property type="entry name" value="Ferritin-like_SF"/>
</dbReference>
<dbReference type="Proteomes" id="UP000717624">
    <property type="component" value="Unassembled WGS sequence"/>
</dbReference>
<keyword evidence="5" id="KW-1185">Reference proteome</keyword>
<comment type="caution">
    <text evidence="4">The sequence shown here is derived from an EMBL/GenBank/DDBJ whole genome shotgun (WGS) entry which is preliminary data.</text>
</comment>